<keyword evidence="4 7" id="KW-0067">ATP-binding</keyword>
<sequence length="383" mass="38997">MTAGAAEPAPPVPVGGAGTALAARTRGLRKVYRGTVAVDGVDLDVPEGAVVGMLGPNGSGKTTTIRMLLGLVQPTAGEIELLGAPVPGAIDRVLPHVGALVESPGFHPFLSGRENLLRFAAAEPFLTGRGLSGRALDGAVTAALERVGLAGAARRKYRAYSLGMKQRLGLASALLVPRRLVVLDEPTNGLDPAGTQEIRRIIAELHAGGVTVLVSSHLLAEVEATCTHVVVLNEGVVVAQGALDDLLESGSPALLVSTADGARAVDVLRDRRIPARLTPDGVRVDLATTPSSAVIEVLVGAGVGVDEARRERTGLEEVFARLTHDATAGTPIDARADARADVRADTTPDVGDGASDTSHDQAGDAGGSTRDGAGDRTGTGAGR</sequence>
<evidence type="ECO:0000256" key="3">
    <source>
        <dbReference type="ARBA" id="ARBA00022741"/>
    </source>
</evidence>
<dbReference type="PROSITE" id="PS00211">
    <property type="entry name" value="ABC_TRANSPORTER_1"/>
    <property type="match status" value="1"/>
</dbReference>
<dbReference type="PANTHER" id="PTHR43335:SF4">
    <property type="entry name" value="ABC TRANSPORTER, ATP-BINDING PROTEIN"/>
    <property type="match status" value="1"/>
</dbReference>
<keyword evidence="8" id="KW-1185">Reference proteome</keyword>
<name>A0A7W3PFL9_9MICO</name>
<dbReference type="PANTHER" id="PTHR43335">
    <property type="entry name" value="ABC TRANSPORTER, ATP-BINDING PROTEIN"/>
    <property type="match status" value="1"/>
</dbReference>
<keyword evidence="2" id="KW-0813">Transport</keyword>
<dbReference type="SUPFAM" id="SSF52540">
    <property type="entry name" value="P-loop containing nucleoside triphosphate hydrolases"/>
    <property type="match status" value="1"/>
</dbReference>
<organism evidence="7 8">
    <name type="scientific">Promicromonospora sukumoe</name>
    <dbReference type="NCBI Taxonomy" id="88382"/>
    <lineage>
        <taxon>Bacteria</taxon>
        <taxon>Bacillati</taxon>
        <taxon>Actinomycetota</taxon>
        <taxon>Actinomycetes</taxon>
        <taxon>Micrococcales</taxon>
        <taxon>Promicromonosporaceae</taxon>
        <taxon>Promicromonospora</taxon>
    </lineage>
</organism>
<feature type="region of interest" description="Disordered" evidence="5">
    <location>
        <begin position="330"/>
        <end position="383"/>
    </location>
</feature>
<evidence type="ECO:0000313" key="8">
    <source>
        <dbReference type="Proteomes" id="UP000540568"/>
    </source>
</evidence>
<dbReference type="InterPro" id="IPR017871">
    <property type="entry name" value="ABC_transporter-like_CS"/>
</dbReference>
<evidence type="ECO:0000256" key="4">
    <source>
        <dbReference type="ARBA" id="ARBA00022840"/>
    </source>
</evidence>
<dbReference type="InterPro" id="IPR003439">
    <property type="entry name" value="ABC_transporter-like_ATP-bd"/>
</dbReference>
<comment type="caution">
    <text evidence="7">The sequence shown here is derived from an EMBL/GenBank/DDBJ whole genome shotgun (WGS) entry which is preliminary data.</text>
</comment>
<dbReference type="Pfam" id="PF00005">
    <property type="entry name" value="ABC_tran"/>
    <property type="match status" value="1"/>
</dbReference>
<accession>A0A7W3PFL9</accession>
<dbReference type="Gene3D" id="3.40.50.300">
    <property type="entry name" value="P-loop containing nucleotide triphosphate hydrolases"/>
    <property type="match status" value="1"/>
</dbReference>
<evidence type="ECO:0000256" key="1">
    <source>
        <dbReference type="ARBA" id="ARBA00005417"/>
    </source>
</evidence>
<reference evidence="7 8" key="1">
    <citation type="submission" date="2020-07" db="EMBL/GenBank/DDBJ databases">
        <title>Sequencing the genomes of 1000 actinobacteria strains.</title>
        <authorList>
            <person name="Klenk H.-P."/>
        </authorList>
    </citation>
    <scope>NUCLEOTIDE SEQUENCE [LARGE SCALE GENOMIC DNA]</scope>
    <source>
        <strain evidence="7 8">DSM 44121</strain>
    </source>
</reference>
<protein>
    <submittedName>
        <fullName evidence="7">ABC-2 type transport system ATP-binding protein</fullName>
    </submittedName>
</protein>
<proteinExistence type="inferred from homology"/>
<evidence type="ECO:0000313" key="7">
    <source>
        <dbReference type="EMBL" id="MBA8809714.1"/>
    </source>
</evidence>
<feature type="compositionally biased region" description="Basic and acidic residues" evidence="5">
    <location>
        <begin position="334"/>
        <end position="346"/>
    </location>
</feature>
<evidence type="ECO:0000256" key="5">
    <source>
        <dbReference type="SAM" id="MobiDB-lite"/>
    </source>
</evidence>
<keyword evidence="3" id="KW-0547">Nucleotide-binding</keyword>
<dbReference type="GO" id="GO:0005524">
    <property type="term" value="F:ATP binding"/>
    <property type="evidence" value="ECO:0007669"/>
    <property type="project" value="UniProtKB-KW"/>
</dbReference>
<dbReference type="GO" id="GO:0016887">
    <property type="term" value="F:ATP hydrolysis activity"/>
    <property type="evidence" value="ECO:0007669"/>
    <property type="project" value="InterPro"/>
</dbReference>
<dbReference type="AlphaFoldDB" id="A0A7W3PFL9"/>
<comment type="similarity">
    <text evidence="1">Belongs to the ABC transporter superfamily.</text>
</comment>
<dbReference type="Proteomes" id="UP000540568">
    <property type="component" value="Unassembled WGS sequence"/>
</dbReference>
<dbReference type="InterPro" id="IPR003593">
    <property type="entry name" value="AAA+_ATPase"/>
</dbReference>
<dbReference type="EMBL" id="JACGWV010000002">
    <property type="protein sequence ID" value="MBA8809714.1"/>
    <property type="molecule type" value="Genomic_DNA"/>
</dbReference>
<dbReference type="InterPro" id="IPR027417">
    <property type="entry name" value="P-loop_NTPase"/>
</dbReference>
<dbReference type="SMART" id="SM00382">
    <property type="entry name" value="AAA"/>
    <property type="match status" value="1"/>
</dbReference>
<dbReference type="PROSITE" id="PS50893">
    <property type="entry name" value="ABC_TRANSPORTER_2"/>
    <property type="match status" value="1"/>
</dbReference>
<feature type="domain" description="ABC transporter" evidence="6">
    <location>
        <begin position="23"/>
        <end position="259"/>
    </location>
</feature>
<gene>
    <name evidence="7" type="ORF">FHX71_003690</name>
</gene>
<evidence type="ECO:0000259" key="6">
    <source>
        <dbReference type="PROSITE" id="PS50893"/>
    </source>
</evidence>
<dbReference type="RefSeq" id="WP_312877110.1">
    <property type="nucleotide sequence ID" value="NZ_BAAATF010000008.1"/>
</dbReference>
<evidence type="ECO:0000256" key="2">
    <source>
        <dbReference type="ARBA" id="ARBA00022448"/>
    </source>
</evidence>